<dbReference type="AlphaFoldDB" id="A0AAV3NUB8"/>
<proteinExistence type="predicted"/>
<evidence type="ECO:0000313" key="1">
    <source>
        <dbReference type="EMBL" id="GAA0142935.1"/>
    </source>
</evidence>
<evidence type="ECO:0000313" key="2">
    <source>
        <dbReference type="Proteomes" id="UP001454036"/>
    </source>
</evidence>
<reference evidence="1 2" key="1">
    <citation type="submission" date="2024-01" db="EMBL/GenBank/DDBJ databases">
        <title>The complete chloroplast genome sequence of Lithospermum erythrorhizon: insights into the phylogenetic relationship among Boraginaceae species and the maternal lineages of purple gromwells.</title>
        <authorList>
            <person name="Okada T."/>
            <person name="Watanabe K."/>
        </authorList>
    </citation>
    <scope>NUCLEOTIDE SEQUENCE [LARGE SCALE GENOMIC DNA]</scope>
</reference>
<sequence>MFQLRQTVRPYVEREVRNGRSTNCLFDKWHSEEIPANLLTEKNISSLRIDVTDCIAQVVEKIKWPTGKAHNDRIQRFKDGFPALLRVEDHRLLSFGLGYHKSTHVGDSLRNKPGHVRW</sequence>
<dbReference type="EMBL" id="BAABME010000456">
    <property type="protein sequence ID" value="GAA0142935.1"/>
    <property type="molecule type" value="Genomic_DNA"/>
</dbReference>
<protein>
    <submittedName>
        <fullName evidence="1">Uncharacterized protein</fullName>
    </submittedName>
</protein>
<name>A0AAV3NUB8_LITER</name>
<keyword evidence="2" id="KW-1185">Reference proteome</keyword>
<dbReference type="Proteomes" id="UP001454036">
    <property type="component" value="Unassembled WGS sequence"/>
</dbReference>
<organism evidence="1 2">
    <name type="scientific">Lithospermum erythrorhizon</name>
    <name type="common">Purple gromwell</name>
    <name type="synonym">Lithospermum officinale var. erythrorhizon</name>
    <dbReference type="NCBI Taxonomy" id="34254"/>
    <lineage>
        <taxon>Eukaryota</taxon>
        <taxon>Viridiplantae</taxon>
        <taxon>Streptophyta</taxon>
        <taxon>Embryophyta</taxon>
        <taxon>Tracheophyta</taxon>
        <taxon>Spermatophyta</taxon>
        <taxon>Magnoliopsida</taxon>
        <taxon>eudicotyledons</taxon>
        <taxon>Gunneridae</taxon>
        <taxon>Pentapetalae</taxon>
        <taxon>asterids</taxon>
        <taxon>lamiids</taxon>
        <taxon>Boraginales</taxon>
        <taxon>Boraginaceae</taxon>
        <taxon>Boraginoideae</taxon>
        <taxon>Lithospermeae</taxon>
        <taxon>Lithospermum</taxon>
    </lineage>
</organism>
<accession>A0AAV3NUB8</accession>
<comment type="caution">
    <text evidence="1">The sequence shown here is derived from an EMBL/GenBank/DDBJ whole genome shotgun (WGS) entry which is preliminary data.</text>
</comment>
<gene>
    <name evidence="1" type="ORF">LIER_03727</name>
</gene>